<dbReference type="AlphaFoldDB" id="A0A5C4STX2"/>
<comment type="caution">
    <text evidence="3">The sequence shown here is derived from an EMBL/GenBank/DDBJ whole genome shotgun (WGS) entry which is preliminary data.</text>
</comment>
<reference evidence="3 4" key="1">
    <citation type="submission" date="2019-05" db="EMBL/GenBank/DDBJ databases">
        <title>Tamlana fucoidanivorans sp. nov., isolated from the surface of algae collected from Fujian province in China.</title>
        <authorList>
            <person name="Li J."/>
        </authorList>
    </citation>
    <scope>NUCLEOTIDE SEQUENCE [LARGE SCALE GENOMIC DNA]</scope>
    <source>
        <strain evidence="3 4">CW2-9</strain>
    </source>
</reference>
<feature type="compositionally biased region" description="Polar residues" evidence="1">
    <location>
        <begin position="99"/>
        <end position="114"/>
    </location>
</feature>
<dbReference type="RefSeq" id="WP_139694533.1">
    <property type="nucleotide sequence ID" value="NZ_CP074074.1"/>
</dbReference>
<keyword evidence="4" id="KW-1185">Reference proteome</keyword>
<feature type="signal peptide" evidence="2">
    <location>
        <begin position="1"/>
        <end position="19"/>
    </location>
</feature>
<feature type="region of interest" description="Disordered" evidence="1">
    <location>
        <begin position="82"/>
        <end position="114"/>
    </location>
</feature>
<evidence type="ECO:0000256" key="2">
    <source>
        <dbReference type="SAM" id="SignalP"/>
    </source>
</evidence>
<accession>A0A5C4STX2</accession>
<keyword evidence="2" id="KW-0732">Signal</keyword>
<gene>
    <name evidence="3" type="ORF">FGF67_00685</name>
</gene>
<evidence type="ECO:0000313" key="4">
    <source>
        <dbReference type="Proteomes" id="UP000308713"/>
    </source>
</evidence>
<dbReference type="Proteomes" id="UP000308713">
    <property type="component" value="Unassembled WGS sequence"/>
</dbReference>
<name>A0A5C4STX2_9FLAO</name>
<sequence length="114" mass="12598">MKKLVVLFALVFVTVTAFAQDRNGLTGPAYKNYKPSKHKTEAKPVYNANHKIGLTGPAYKNYKPGKSSNEVEYQVVSTNNSKAGLTGPAYKNHKPWKNNKVSNDNTVIATENEL</sequence>
<feature type="chain" id="PRO_5022739029" evidence="2">
    <location>
        <begin position="20"/>
        <end position="114"/>
    </location>
</feature>
<organism evidence="3 4">
    <name type="scientific">Allotamlana fucoidanivorans</name>
    <dbReference type="NCBI Taxonomy" id="2583814"/>
    <lineage>
        <taxon>Bacteria</taxon>
        <taxon>Pseudomonadati</taxon>
        <taxon>Bacteroidota</taxon>
        <taxon>Flavobacteriia</taxon>
        <taxon>Flavobacteriales</taxon>
        <taxon>Flavobacteriaceae</taxon>
        <taxon>Allotamlana</taxon>
    </lineage>
</organism>
<dbReference type="EMBL" id="VDCS01000001">
    <property type="protein sequence ID" value="TNJ47071.1"/>
    <property type="molecule type" value="Genomic_DNA"/>
</dbReference>
<evidence type="ECO:0000256" key="1">
    <source>
        <dbReference type="SAM" id="MobiDB-lite"/>
    </source>
</evidence>
<proteinExistence type="predicted"/>
<protein>
    <submittedName>
        <fullName evidence="3">Uncharacterized protein</fullName>
    </submittedName>
</protein>
<dbReference type="OrthoDB" id="797657at2"/>
<evidence type="ECO:0000313" key="3">
    <source>
        <dbReference type="EMBL" id="TNJ47071.1"/>
    </source>
</evidence>